<dbReference type="STRING" id="84698.SAMN04488528_105410"/>
<evidence type="ECO:0000313" key="1">
    <source>
        <dbReference type="EMBL" id="SFB43192.1"/>
    </source>
</evidence>
<dbReference type="AlphaFoldDB" id="A0A1I1B091"/>
<dbReference type="Proteomes" id="UP000198619">
    <property type="component" value="Unassembled WGS sequence"/>
</dbReference>
<name>A0A1I1B091_9CLOT</name>
<dbReference type="EMBL" id="FOKI01000054">
    <property type="protein sequence ID" value="SFB43192.1"/>
    <property type="molecule type" value="Genomic_DNA"/>
</dbReference>
<protein>
    <submittedName>
        <fullName evidence="1">Uncharacterized protein</fullName>
    </submittedName>
</protein>
<gene>
    <name evidence="1" type="ORF">SAMN04488528_105410</name>
</gene>
<dbReference type="RefSeq" id="WP_090043073.1">
    <property type="nucleotide sequence ID" value="NZ_FOKI01000054.1"/>
</dbReference>
<proteinExistence type="predicted"/>
<evidence type="ECO:0000313" key="2">
    <source>
        <dbReference type="Proteomes" id="UP000198619"/>
    </source>
</evidence>
<organism evidence="1 2">
    <name type="scientific">Clostridium frigidicarnis</name>
    <dbReference type="NCBI Taxonomy" id="84698"/>
    <lineage>
        <taxon>Bacteria</taxon>
        <taxon>Bacillati</taxon>
        <taxon>Bacillota</taxon>
        <taxon>Clostridia</taxon>
        <taxon>Eubacteriales</taxon>
        <taxon>Clostridiaceae</taxon>
        <taxon>Clostridium</taxon>
    </lineage>
</organism>
<dbReference type="OrthoDB" id="1902870at2"/>
<accession>A0A1I1B091</accession>
<sequence>MEIYIYITYSDWCNDTPSETLDGTVNFLRNGIVSIDTLCDHKPFRQILSFDKIFAIVYKLPSGFLTYSKEINIYENFNSWVNSNPEESLEGYICEDECSDKHISFITTDGYKQIISLSSIFSITYER</sequence>
<keyword evidence="2" id="KW-1185">Reference proteome</keyword>
<reference evidence="1 2" key="1">
    <citation type="submission" date="2016-10" db="EMBL/GenBank/DDBJ databases">
        <authorList>
            <person name="de Groot N.N."/>
        </authorList>
    </citation>
    <scope>NUCLEOTIDE SEQUENCE [LARGE SCALE GENOMIC DNA]</scope>
    <source>
        <strain evidence="1 2">DSM 12271</strain>
    </source>
</reference>